<accession>A0A101LTU1</accession>
<proteinExistence type="predicted"/>
<evidence type="ECO:0000313" key="2">
    <source>
        <dbReference type="EMBL" id="KUM45201.1"/>
    </source>
</evidence>
<dbReference type="EMBL" id="LKAM01000023">
    <property type="protein sequence ID" value="KUM45219.1"/>
    <property type="molecule type" value="Genomic_DNA"/>
</dbReference>
<evidence type="ECO:0000313" key="3">
    <source>
        <dbReference type="EMBL" id="KUM45219.1"/>
    </source>
</evidence>
<sequence length="53" mass="6087">MQPLSLVNQWVKDRLGLQQPMLLSPLRPLDMDPGEGILTRMPLGQMNQRVMDQ</sequence>
<dbReference type="EMBL" id="LKAM01000015">
    <property type="protein sequence ID" value="KUM45919.1"/>
    <property type="molecule type" value="Genomic_DNA"/>
</dbReference>
<evidence type="ECO:0000256" key="1">
    <source>
        <dbReference type="SAM" id="MobiDB-lite"/>
    </source>
</evidence>
<gene>
    <name evidence="4" type="ORF">ABT39_MTgene2273</name>
    <name evidence="2" type="ORF">ABT39_MTgene3524</name>
    <name evidence="3" type="ORF">ABT39_MTgene3542</name>
</gene>
<name>A0A101LTU1_PICGL</name>
<geneLocation type="mitochondrion" evidence="3"/>
<dbReference type="EMBL" id="LKAM01000023">
    <property type="protein sequence ID" value="KUM45201.1"/>
    <property type="molecule type" value="Genomic_DNA"/>
</dbReference>
<feature type="region of interest" description="Disordered" evidence="1">
    <location>
        <begin position="33"/>
        <end position="53"/>
    </location>
</feature>
<keyword evidence="3" id="KW-0496">Mitochondrion</keyword>
<reference evidence="3" key="1">
    <citation type="journal article" date="2015" name="Genome Biol. Evol.">
        <title>Organellar Genomes of White Spruce (Picea glauca): Assembly and Annotation.</title>
        <authorList>
            <person name="Jackman S.D."/>
            <person name="Warren R.L."/>
            <person name="Gibb E.A."/>
            <person name="Vandervalk B.P."/>
            <person name="Mohamadi H."/>
            <person name="Chu J."/>
            <person name="Raymond A."/>
            <person name="Pleasance S."/>
            <person name="Coope R."/>
            <person name="Wildung M.R."/>
            <person name="Ritland C.E."/>
            <person name="Bousquet J."/>
            <person name="Jones S.J."/>
            <person name="Bohlmann J."/>
            <person name="Birol I."/>
        </authorList>
    </citation>
    <scope>NUCLEOTIDE SEQUENCE [LARGE SCALE GENOMIC DNA]</scope>
    <source>
        <tissue evidence="3">Flushing bud</tissue>
    </source>
</reference>
<organism evidence="3">
    <name type="scientific">Picea glauca</name>
    <name type="common">White spruce</name>
    <name type="synonym">Pinus glauca</name>
    <dbReference type="NCBI Taxonomy" id="3330"/>
    <lineage>
        <taxon>Eukaryota</taxon>
        <taxon>Viridiplantae</taxon>
        <taxon>Streptophyta</taxon>
        <taxon>Embryophyta</taxon>
        <taxon>Tracheophyta</taxon>
        <taxon>Spermatophyta</taxon>
        <taxon>Pinopsida</taxon>
        <taxon>Pinidae</taxon>
        <taxon>Conifers I</taxon>
        <taxon>Pinales</taxon>
        <taxon>Pinaceae</taxon>
        <taxon>Picea</taxon>
    </lineage>
</organism>
<comment type="caution">
    <text evidence="3">The sequence shown here is derived from an EMBL/GenBank/DDBJ whole genome shotgun (WGS) entry which is preliminary data.</text>
</comment>
<evidence type="ECO:0000313" key="4">
    <source>
        <dbReference type="EMBL" id="KUM45919.1"/>
    </source>
</evidence>
<dbReference type="AlphaFoldDB" id="A0A101LTU1"/>
<protein>
    <submittedName>
        <fullName evidence="3">Uncharacterized protein</fullName>
    </submittedName>
</protein>